<evidence type="ECO:0000313" key="1">
    <source>
        <dbReference type="EMBL" id="OCB90022.1"/>
    </source>
</evidence>
<protein>
    <submittedName>
        <fullName evidence="1">Uncharacterized protein</fullName>
    </submittedName>
</protein>
<name>A0A9Q5I2G8_SANBA</name>
<organism evidence="1 2">
    <name type="scientific">Sanghuangporus baumii</name>
    <name type="common">Phellinus baumii</name>
    <dbReference type="NCBI Taxonomy" id="108892"/>
    <lineage>
        <taxon>Eukaryota</taxon>
        <taxon>Fungi</taxon>
        <taxon>Dikarya</taxon>
        <taxon>Basidiomycota</taxon>
        <taxon>Agaricomycotina</taxon>
        <taxon>Agaricomycetes</taxon>
        <taxon>Hymenochaetales</taxon>
        <taxon>Hymenochaetaceae</taxon>
        <taxon>Sanghuangporus</taxon>
    </lineage>
</organism>
<dbReference type="Proteomes" id="UP000757232">
    <property type="component" value="Unassembled WGS sequence"/>
</dbReference>
<dbReference type="EMBL" id="LNZH02000143">
    <property type="protein sequence ID" value="OCB90022.1"/>
    <property type="molecule type" value="Genomic_DNA"/>
</dbReference>
<reference evidence="1" key="1">
    <citation type="submission" date="2016-06" db="EMBL/GenBank/DDBJ databases">
        <title>Draft Genome sequence of the fungus Inonotus baumii.</title>
        <authorList>
            <person name="Zhu H."/>
            <person name="Lin W."/>
        </authorList>
    </citation>
    <scope>NUCLEOTIDE SEQUENCE</scope>
    <source>
        <strain evidence="1">821</strain>
    </source>
</reference>
<proteinExistence type="predicted"/>
<dbReference type="AlphaFoldDB" id="A0A9Q5I2G8"/>
<accession>A0A9Q5I2G8</accession>
<keyword evidence="2" id="KW-1185">Reference proteome</keyword>
<evidence type="ECO:0000313" key="2">
    <source>
        <dbReference type="Proteomes" id="UP000757232"/>
    </source>
</evidence>
<comment type="caution">
    <text evidence="1">The sequence shown here is derived from an EMBL/GenBank/DDBJ whole genome shotgun (WGS) entry which is preliminary data.</text>
</comment>
<gene>
    <name evidence="1" type="ORF">A7U60_g2784</name>
</gene>
<sequence>MDSVNSPLLFGWPSALTADIKASQWAFVNGKTKEAVDRASIAWLAIQLLSPDSLEPDPNLKLLKVADALSLRRRRMEERQRAMGKSGPKPAKSISKEEREYVISLCILLYHLASKLGPKDNGDAVFYLAYACVESLRLSRARGAISGDPLNRSLPLDAEPLIAVFSELGLESGRDIFAGLDGDEICHESPSWQDILLTQITVKITGSERNLISKTAALMGDLCEKLGYHGPAYVFHMSAARSTGRDVSLYLDHLNRAFASALNFHLPQTKPACVKSKVPSTEEIANECRKMEPLVNELDLHTWESSSMGQDIYNSFTDSRVW</sequence>